<dbReference type="KEGG" id="pbi:103051117"/>
<sequence length="206" mass="22724">MGAEVQHGCWTSGWGKKGERAEPLLRSELCKQMNSATAHLIRCLQHIHKVIRKANEILAGISHPSVCREVLLSAPGTAYIWGLSEIYQISRRLGEAMNARKLASELVLQTLHEVDLAWNNLLSFLAFGRSAFQALLRLPAAVSEPCLALPNDGANHVCGVCLTVVKQEPQVHLGNLDPIVCQGFFYHVSCANFWLNCVDSTLPRET</sequence>
<protein>
    <submittedName>
        <fullName evidence="3">Synergin gamma-like</fullName>
    </submittedName>
</protein>
<accession>A0A9F2R2P7</accession>
<dbReference type="OrthoDB" id="524326at2759"/>
<organism evidence="2 3">
    <name type="scientific">Python bivittatus</name>
    <name type="common">Burmese python</name>
    <name type="synonym">Python molurus bivittatus</name>
    <dbReference type="NCBI Taxonomy" id="176946"/>
    <lineage>
        <taxon>Eukaryota</taxon>
        <taxon>Metazoa</taxon>
        <taxon>Chordata</taxon>
        <taxon>Craniata</taxon>
        <taxon>Vertebrata</taxon>
        <taxon>Euteleostomi</taxon>
        <taxon>Lepidosauria</taxon>
        <taxon>Squamata</taxon>
        <taxon>Bifurcata</taxon>
        <taxon>Unidentata</taxon>
        <taxon>Episquamata</taxon>
        <taxon>Toxicofera</taxon>
        <taxon>Serpentes</taxon>
        <taxon>Henophidia</taxon>
        <taxon>Pythonidae</taxon>
        <taxon>Python</taxon>
    </lineage>
</organism>
<dbReference type="AlphaFoldDB" id="A0A9F2R2P7"/>
<dbReference type="InterPro" id="IPR039656">
    <property type="entry name" value="SYNRG"/>
</dbReference>
<dbReference type="GeneID" id="103051117"/>
<dbReference type="OMA" id="DIEIIWN"/>
<proteinExistence type="predicted"/>
<gene>
    <name evidence="3" type="primary">LOC103051117</name>
</gene>
<dbReference type="Pfam" id="PF25999">
    <property type="entry name" value="SYNRG_C"/>
    <property type="match status" value="1"/>
</dbReference>
<reference evidence="3" key="1">
    <citation type="submission" date="2025-08" db="UniProtKB">
        <authorList>
            <consortium name="RefSeq"/>
        </authorList>
    </citation>
    <scope>IDENTIFICATION</scope>
    <source>
        <tissue evidence="3">Liver</tissue>
    </source>
</reference>
<dbReference type="RefSeq" id="XP_007434189.2">
    <property type="nucleotide sequence ID" value="XM_007434127.2"/>
</dbReference>
<keyword evidence="2" id="KW-1185">Reference proteome</keyword>
<dbReference type="GO" id="GO:0030130">
    <property type="term" value="C:clathrin coat of trans-Golgi network vesicle"/>
    <property type="evidence" value="ECO:0007669"/>
    <property type="project" value="TreeGrafter"/>
</dbReference>
<dbReference type="Proteomes" id="UP000695026">
    <property type="component" value="Unplaced"/>
</dbReference>
<evidence type="ECO:0000313" key="2">
    <source>
        <dbReference type="Proteomes" id="UP000695026"/>
    </source>
</evidence>
<dbReference type="PANTHER" id="PTHR15463">
    <property type="entry name" value="AP1 GAMMA SUBUNIT BINDING PROTEIN 1"/>
    <property type="match status" value="1"/>
</dbReference>
<feature type="domain" description="Synergin gamma C-terminal" evidence="1">
    <location>
        <begin position="32"/>
        <end position="204"/>
    </location>
</feature>
<evidence type="ECO:0000313" key="3">
    <source>
        <dbReference type="RefSeq" id="XP_007434189.2"/>
    </source>
</evidence>
<evidence type="ECO:0000259" key="1">
    <source>
        <dbReference type="Pfam" id="PF25999"/>
    </source>
</evidence>
<dbReference type="PANTHER" id="PTHR15463:SF2">
    <property type="entry name" value="SYNERGIN GAMMA"/>
    <property type="match status" value="1"/>
</dbReference>
<name>A0A9F2R2P7_PYTBI</name>
<dbReference type="InterPro" id="IPR059024">
    <property type="entry name" value="SYNRG_C"/>
</dbReference>